<accession>A0A845GCE8</accession>
<dbReference type="AlphaFoldDB" id="A0A845GCE8"/>
<evidence type="ECO:0000313" key="1">
    <source>
        <dbReference type="EMBL" id="MYM90886.1"/>
    </source>
</evidence>
<dbReference type="PIRSF" id="PIRSF039032">
    <property type="entry name" value="HigB-2"/>
    <property type="match status" value="1"/>
</dbReference>
<dbReference type="Proteomes" id="UP000470302">
    <property type="component" value="Unassembled WGS sequence"/>
</dbReference>
<comment type="caution">
    <text evidence="1">The sequence shown here is derived from an EMBL/GenBank/DDBJ whole genome shotgun (WGS) entry which is preliminary data.</text>
</comment>
<reference evidence="1 2" key="1">
    <citation type="submission" date="2020-01" db="EMBL/GenBank/DDBJ databases">
        <title>Novel species isolated from a subtropical stream in China.</title>
        <authorList>
            <person name="Lu H."/>
        </authorList>
    </citation>
    <scope>NUCLEOTIDE SEQUENCE [LARGE SCALE GENOMIC DNA]</scope>
    <source>
        <strain evidence="1 2">FT82W</strain>
    </source>
</reference>
<protein>
    <submittedName>
        <fullName evidence="1">Transcriptional regulator</fullName>
    </submittedName>
</protein>
<evidence type="ECO:0000313" key="2">
    <source>
        <dbReference type="Proteomes" id="UP000470302"/>
    </source>
</evidence>
<dbReference type="RefSeq" id="WP_161099605.1">
    <property type="nucleotide sequence ID" value="NZ_WWCW01000147.1"/>
</dbReference>
<gene>
    <name evidence="1" type="ORF">GTP91_27390</name>
</gene>
<organism evidence="1 2">
    <name type="scientific">Duganella vulcania</name>
    <dbReference type="NCBI Taxonomy" id="2692166"/>
    <lineage>
        <taxon>Bacteria</taxon>
        <taxon>Pseudomonadati</taxon>
        <taxon>Pseudomonadota</taxon>
        <taxon>Betaproteobacteria</taxon>
        <taxon>Burkholderiales</taxon>
        <taxon>Oxalobacteraceae</taxon>
        <taxon>Telluria group</taxon>
        <taxon>Duganella</taxon>
    </lineage>
</organism>
<proteinExistence type="predicted"/>
<dbReference type="InterPro" id="IPR009387">
    <property type="entry name" value="HigB-2"/>
</dbReference>
<sequence>MHTVAETAVFVRYAAEIWSEDERMEFISWIARHPDAGDVISGSGGCQKVRWPTREKGKRGGARIIYFCTADEVIWLLIVYAKSKFDKLPTTFLAKLKEGIEDAL</sequence>
<name>A0A845GCE8_9BURK</name>
<dbReference type="EMBL" id="WWCW01000147">
    <property type="protein sequence ID" value="MYM90886.1"/>
    <property type="molecule type" value="Genomic_DNA"/>
</dbReference>